<proteinExistence type="inferred from homology"/>
<feature type="signal peptide" evidence="5">
    <location>
        <begin position="1"/>
        <end position="21"/>
    </location>
</feature>
<comment type="caution">
    <text evidence="6">The sequence shown here is derived from an EMBL/GenBank/DDBJ whole genome shotgun (WGS) entry which is preliminary data.</text>
</comment>
<dbReference type="EMBL" id="JASMQC010000001">
    <property type="protein sequence ID" value="KAK1948520.1"/>
    <property type="molecule type" value="Genomic_DNA"/>
</dbReference>
<evidence type="ECO:0000256" key="4">
    <source>
        <dbReference type="ARBA" id="ARBA00022729"/>
    </source>
</evidence>
<comment type="domain">
    <text evidence="5">The RxLR-dEER motif acts to carry the protein into the host cell cytoplasm through binding to cell surface phosphatidylinositol-3-phosphate.</text>
</comment>
<dbReference type="InterPro" id="IPR031825">
    <property type="entry name" value="RXLR"/>
</dbReference>
<dbReference type="Pfam" id="PF16810">
    <property type="entry name" value="RXLR"/>
    <property type="match status" value="1"/>
</dbReference>
<evidence type="ECO:0000256" key="3">
    <source>
        <dbReference type="ARBA" id="ARBA00022525"/>
    </source>
</evidence>
<protein>
    <recommendedName>
        <fullName evidence="5">RxLR effector protein</fullName>
    </recommendedName>
</protein>
<dbReference type="Proteomes" id="UP001259832">
    <property type="component" value="Unassembled WGS sequence"/>
</dbReference>
<gene>
    <name evidence="6" type="ORF">P3T76_000809</name>
</gene>
<feature type="chain" id="PRO_5041769790" description="RxLR effector protein" evidence="5">
    <location>
        <begin position="22"/>
        <end position="135"/>
    </location>
</feature>
<evidence type="ECO:0000313" key="6">
    <source>
        <dbReference type="EMBL" id="KAK1948520.1"/>
    </source>
</evidence>
<keyword evidence="4 5" id="KW-0732">Signal</keyword>
<name>A0AAD9H0Q7_9STRA</name>
<accession>A0AAD9H0Q7</accession>
<evidence type="ECO:0000313" key="7">
    <source>
        <dbReference type="Proteomes" id="UP001259832"/>
    </source>
</evidence>
<comment type="similarity">
    <text evidence="2 5">Belongs to the RxLR effector family.</text>
</comment>
<organism evidence="6 7">
    <name type="scientific">Phytophthora citrophthora</name>
    <dbReference type="NCBI Taxonomy" id="4793"/>
    <lineage>
        <taxon>Eukaryota</taxon>
        <taxon>Sar</taxon>
        <taxon>Stramenopiles</taxon>
        <taxon>Oomycota</taxon>
        <taxon>Peronosporomycetes</taxon>
        <taxon>Peronosporales</taxon>
        <taxon>Peronosporaceae</taxon>
        <taxon>Phytophthora</taxon>
    </lineage>
</organism>
<evidence type="ECO:0000256" key="2">
    <source>
        <dbReference type="ARBA" id="ARBA00010400"/>
    </source>
</evidence>
<dbReference type="GO" id="GO:0005576">
    <property type="term" value="C:extracellular region"/>
    <property type="evidence" value="ECO:0007669"/>
    <property type="project" value="UniProtKB-SubCell"/>
</dbReference>
<sequence length="135" mass="15368">MRISLFVASAILLSSWNNAIAATSDKGQAKVAMVASTDVQVPARAIDTSNGKRFLRSYYKEDENDEAGDEEERVMDVKQIEKWTKRADQWVNDGYRPASLKEKLTGLRSDLTPKDREKYELFLKAWNRANPRGLD</sequence>
<comment type="subcellular location">
    <subcellularLocation>
        <location evidence="1 5">Secreted</location>
    </subcellularLocation>
</comment>
<keyword evidence="7" id="KW-1185">Reference proteome</keyword>
<dbReference type="AlphaFoldDB" id="A0AAD9H0Q7"/>
<evidence type="ECO:0000256" key="5">
    <source>
        <dbReference type="RuleBase" id="RU367124"/>
    </source>
</evidence>
<comment type="function">
    <text evidence="5">Effector that suppresses plant defense responses during pathogen infection.</text>
</comment>
<keyword evidence="3 5" id="KW-0964">Secreted</keyword>
<evidence type="ECO:0000256" key="1">
    <source>
        <dbReference type="ARBA" id="ARBA00004613"/>
    </source>
</evidence>
<reference evidence="6" key="1">
    <citation type="submission" date="2023-08" db="EMBL/GenBank/DDBJ databases">
        <title>Reference Genome Resource for the Citrus Pathogen Phytophthora citrophthora.</title>
        <authorList>
            <person name="Moller H."/>
            <person name="Coetzee B."/>
            <person name="Rose L.J."/>
            <person name="Van Niekerk J.M."/>
        </authorList>
    </citation>
    <scope>NUCLEOTIDE SEQUENCE</scope>
    <source>
        <strain evidence="6">STE-U-9442</strain>
    </source>
</reference>